<feature type="active site" description="Proton donor" evidence="6">
    <location>
        <position position="135"/>
    </location>
</feature>
<keyword evidence="2 6" id="KW-0049">Antioxidant</keyword>
<evidence type="ECO:0000259" key="7">
    <source>
        <dbReference type="Pfam" id="PF02627"/>
    </source>
</evidence>
<organism evidence="8 9">
    <name type="scientific">Archangium violaceum Cb vi76</name>
    <dbReference type="NCBI Taxonomy" id="1406225"/>
    <lineage>
        <taxon>Bacteria</taxon>
        <taxon>Pseudomonadati</taxon>
        <taxon>Myxococcota</taxon>
        <taxon>Myxococcia</taxon>
        <taxon>Myxococcales</taxon>
        <taxon>Cystobacterineae</taxon>
        <taxon>Archangiaceae</taxon>
        <taxon>Archangium</taxon>
    </lineage>
</organism>
<feature type="disulfide bond" description="Interchain (with AhpC); in linked form" evidence="6">
    <location>
        <position position="138"/>
    </location>
</feature>
<dbReference type="GO" id="GO:0015036">
    <property type="term" value="F:disulfide oxidoreductase activity"/>
    <property type="evidence" value="ECO:0007669"/>
    <property type="project" value="TreeGrafter"/>
</dbReference>
<comment type="caution">
    <text evidence="8">The sequence shown here is derived from an EMBL/GenBank/DDBJ whole genome shotgun (WGS) entry which is preliminary data.</text>
</comment>
<name>A0A084SW46_9BACT</name>
<dbReference type="GO" id="GO:0051920">
    <property type="term" value="F:peroxiredoxin activity"/>
    <property type="evidence" value="ECO:0007669"/>
    <property type="project" value="InterPro"/>
</dbReference>
<protein>
    <recommendedName>
        <fullName evidence="6">Alkyl hydroperoxide reductase AhpD</fullName>
        <ecNumber evidence="6">1.11.1.28</ecNumber>
    </recommendedName>
    <alternativeName>
        <fullName evidence="6">Alkylhydroperoxidase AhpD</fullName>
    </alternativeName>
</protein>
<dbReference type="PANTHER" id="PTHR33930">
    <property type="entry name" value="ALKYL HYDROPEROXIDE REDUCTASE AHPD"/>
    <property type="match status" value="1"/>
</dbReference>
<feature type="disulfide bond" evidence="6">
    <location>
        <begin position="135"/>
        <end position="138"/>
    </location>
</feature>
<comment type="similarity">
    <text evidence="6">Belongs to the AhpD family.</text>
</comment>
<feature type="domain" description="Carboxymuconolactone decarboxylase-like" evidence="7">
    <location>
        <begin position="119"/>
        <end position="169"/>
    </location>
</feature>
<keyword evidence="1 6" id="KW-0575">Peroxidase</keyword>
<evidence type="ECO:0000313" key="9">
    <source>
        <dbReference type="Proteomes" id="UP000028547"/>
    </source>
</evidence>
<dbReference type="Pfam" id="PF02627">
    <property type="entry name" value="CMD"/>
    <property type="match status" value="1"/>
</dbReference>
<dbReference type="EC" id="1.11.1.28" evidence="6"/>
<proteinExistence type="inferred from homology"/>
<evidence type="ECO:0000256" key="4">
    <source>
        <dbReference type="ARBA" id="ARBA00023157"/>
    </source>
</evidence>
<keyword evidence="4 6" id="KW-1015">Disulfide bond</keyword>
<comment type="catalytic activity">
    <reaction evidence="6">
        <text>N(6)-[(R)-dihydrolipoyl]-L-lysyl-[lipoyl-carrier protein] + a hydroperoxide = N(6)-[(R)-lipoyl]-L-lysyl-[lipoyl-carrier protein] + an alcohol + H2O</text>
        <dbReference type="Rhea" id="RHEA:62636"/>
        <dbReference type="Rhea" id="RHEA-COMP:10502"/>
        <dbReference type="Rhea" id="RHEA-COMP:16355"/>
        <dbReference type="ChEBI" id="CHEBI:15377"/>
        <dbReference type="ChEBI" id="CHEBI:30879"/>
        <dbReference type="ChEBI" id="CHEBI:35924"/>
        <dbReference type="ChEBI" id="CHEBI:83099"/>
        <dbReference type="ChEBI" id="CHEBI:83100"/>
        <dbReference type="EC" id="1.11.1.28"/>
    </reaction>
</comment>
<evidence type="ECO:0000313" key="8">
    <source>
        <dbReference type="EMBL" id="KFA92681.1"/>
    </source>
</evidence>
<sequence>MASLEVVRGELTDAHRDTRLNLQSVLENNSLTPEQRWGVAVGSAFAARNERLKEALLHEVRQALGEKAEPVIEDARAAASLMGMNNVYYRFRHMVGKESYSTKRAGLRMNRLVQVLTNKVDFELVCLAVSAINGCETCVQSHEKVVIEGGLSEDQVHDAVRIAAVIHAAAVGLES</sequence>
<accession>A0A084SW46</accession>
<dbReference type="InterPro" id="IPR004675">
    <property type="entry name" value="AhpD_core"/>
</dbReference>
<dbReference type="InterPro" id="IPR029032">
    <property type="entry name" value="AhpD-like"/>
</dbReference>
<dbReference type="PANTHER" id="PTHR33930:SF7">
    <property type="entry name" value="ALKYL HYDROPEROXIDE REDUCTASE AHPD"/>
    <property type="match status" value="1"/>
</dbReference>
<dbReference type="GO" id="GO:0045454">
    <property type="term" value="P:cell redox homeostasis"/>
    <property type="evidence" value="ECO:0007669"/>
    <property type="project" value="TreeGrafter"/>
</dbReference>
<evidence type="ECO:0000256" key="2">
    <source>
        <dbReference type="ARBA" id="ARBA00022862"/>
    </source>
</evidence>
<evidence type="ECO:0000256" key="1">
    <source>
        <dbReference type="ARBA" id="ARBA00022559"/>
    </source>
</evidence>
<gene>
    <name evidence="6" type="primary">ahpD</name>
    <name evidence="8" type="ORF">Q664_13850</name>
</gene>
<reference evidence="8 9" key="1">
    <citation type="submission" date="2014-07" db="EMBL/GenBank/DDBJ databases">
        <title>Draft Genome Sequence of Gephyronic Acid Producer, Cystobacter violaceus Strain Cb vi76.</title>
        <authorList>
            <person name="Stevens D.C."/>
            <person name="Young J."/>
            <person name="Carmichael R."/>
            <person name="Tan J."/>
            <person name="Taylor R.E."/>
        </authorList>
    </citation>
    <scope>NUCLEOTIDE SEQUENCE [LARGE SCALE GENOMIC DNA]</scope>
    <source>
        <strain evidence="8 9">Cb vi76</strain>
    </source>
</reference>
<evidence type="ECO:0000256" key="3">
    <source>
        <dbReference type="ARBA" id="ARBA00023002"/>
    </source>
</evidence>
<dbReference type="InterPro" id="IPR003779">
    <property type="entry name" value="CMD-like"/>
</dbReference>
<dbReference type="Gene3D" id="1.20.1290.10">
    <property type="entry name" value="AhpD-like"/>
    <property type="match status" value="1"/>
</dbReference>
<dbReference type="SUPFAM" id="SSF69118">
    <property type="entry name" value="AhpD-like"/>
    <property type="match status" value="1"/>
</dbReference>
<dbReference type="Proteomes" id="UP000028547">
    <property type="component" value="Unassembled WGS sequence"/>
</dbReference>
<comment type="function">
    <text evidence="6">Antioxidant protein with alkyl hydroperoxidase activity. Required for the reduction of the AhpC active site cysteine residues and for the regeneration of the AhpC enzyme activity.</text>
</comment>
<feature type="active site" description="Cysteine sulfenic acid (-SOH) intermediate" evidence="6">
    <location>
        <position position="138"/>
    </location>
</feature>
<dbReference type="HAMAP" id="MF_01676">
    <property type="entry name" value="AhpD"/>
    <property type="match status" value="1"/>
</dbReference>
<dbReference type="GO" id="GO:0032843">
    <property type="term" value="F:hydroperoxide reductase activity"/>
    <property type="evidence" value="ECO:0007669"/>
    <property type="project" value="InterPro"/>
</dbReference>
<dbReference type="InterPro" id="IPR004674">
    <property type="entry name" value="AhpD"/>
</dbReference>
<dbReference type="AlphaFoldDB" id="A0A084SW46"/>
<keyword evidence="3 6" id="KW-0560">Oxidoreductase</keyword>
<keyword evidence="5 6" id="KW-0676">Redox-active center</keyword>
<dbReference type="EMBL" id="JPMI01000080">
    <property type="protein sequence ID" value="KFA92681.1"/>
    <property type="molecule type" value="Genomic_DNA"/>
</dbReference>
<dbReference type="RefSeq" id="WP_043394400.1">
    <property type="nucleotide sequence ID" value="NZ_JPMI01000080.1"/>
</dbReference>
<dbReference type="NCBIfam" id="TIGR00778">
    <property type="entry name" value="ahpD_dom"/>
    <property type="match status" value="1"/>
</dbReference>
<evidence type="ECO:0000256" key="6">
    <source>
        <dbReference type="HAMAP-Rule" id="MF_01676"/>
    </source>
</evidence>
<evidence type="ECO:0000256" key="5">
    <source>
        <dbReference type="ARBA" id="ARBA00023284"/>
    </source>
</evidence>
<dbReference type="GO" id="GO:0006979">
    <property type="term" value="P:response to oxidative stress"/>
    <property type="evidence" value="ECO:0007669"/>
    <property type="project" value="InterPro"/>
</dbReference>